<evidence type="ECO:0000256" key="8">
    <source>
        <dbReference type="ARBA" id="ARBA00039025"/>
    </source>
</evidence>
<organism evidence="12 13">
    <name type="scientific">Methanosphaerula palustris (strain ATCC BAA-1556 / DSM 19958 / E1-9c)</name>
    <dbReference type="NCBI Taxonomy" id="521011"/>
    <lineage>
        <taxon>Archaea</taxon>
        <taxon>Methanobacteriati</taxon>
        <taxon>Methanobacteriota</taxon>
        <taxon>Stenosarchaea group</taxon>
        <taxon>Methanomicrobia</taxon>
        <taxon>Methanomicrobiales</taxon>
        <taxon>Methanoregulaceae</taxon>
        <taxon>Methanosphaerula</taxon>
    </lineage>
</organism>
<dbReference type="GO" id="GO:1901238">
    <property type="term" value="F:ABC-type tungstate transporter activity"/>
    <property type="evidence" value="ECO:0007669"/>
    <property type="project" value="UniProtKB-EC"/>
</dbReference>
<reference evidence="12 13" key="1">
    <citation type="journal article" date="2015" name="Genome Announc.">
        <title>Complete Genome Sequence of Methanosphaerula palustris E1-9CT, a Hydrogenotrophic Methanogen Isolated from a Minerotrophic Fen Peatland.</title>
        <authorList>
            <person name="Cadillo-Quiroz H."/>
            <person name="Browne P."/>
            <person name="Kyrpides N."/>
            <person name="Woyke T."/>
            <person name="Goodwin L."/>
            <person name="Detter C."/>
            <person name="Yavitt J.B."/>
            <person name="Zinder S.H."/>
        </authorList>
    </citation>
    <scope>NUCLEOTIDE SEQUENCE [LARGE SCALE GENOMIC DNA]</scope>
    <source>
        <strain evidence="13">ATCC BAA-1556 / DSM 19958 / E1-9c</strain>
    </source>
</reference>
<dbReference type="RefSeq" id="WP_012616917.1">
    <property type="nucleotide sequence ID" value="NC_011832.1"/>
</dbReference>
<comment type="catalytic activity">
    <reaction evidence="10">
        <text>tungstate(in) + ATP + H2O = tungstate(out) + ADP + phosphate + H(+)</text>
        <dbReference type="Rhea" id="RHEA:35027"/>
        <dbReference type="ChEBI" id="CHEBI:15377"/>
        <dbReference type="ChEBI" id="CHEBI:15378"/>
        <dbReference type="ChEBI" id="CHEBI:30616"/>
        <dbReference type="ChEBI" id="CHEBI:43474"/>
        <dbReference type="ChEBI" id="CHEBI:46502"/>
        <dbReference type="ChEBI" id="CHEBI:456216"/>
        <dbReference type="EC" id="7.3.2.6"/>
    </reaction>
</comment>
<dbReference type="InterPro" id="IPR027417">
    <property type="entry name" value="P-loop_NTPase"/>
</dbReference>
<evidence type="ECO:0000256" key="2">
    <source>
        <dbReference type="ARBA" id="ARBA00022448"/>
    </source>
</evidence>
<sequence>MLECMVRKKLRSFTLDIRFQAPSGCITALMGENGAGKTTIFHLIAGLLSPDNGRISLVENLLFDGDTGFQAPVCTRRIGYITQKTTVFPHLTVFENVAYGLRSLGYPRAEIKTQVAGWLSKLEISDLADVKAGNLSGGQQQRVAIARAFAIHPSLLLLDEPYESLDAHSRSLLTTVVREYVHEHQIPCLCVTHHVEEAQELCDRVLMIEKGQLVWKGLPSDLEGGCSCPRPITPQSGSSGLRSR</sequence>
<dbReference type="GO" id="GO:0005886">
    <property type="term" value="C:plasma membrane"/>
    <property type="evidence" value="ECO:0007669"/>
    <property type="project" value="UniProtKB-SubCell"/>
</dbReference>
<name>B8GJ25_METPE</name>
<keyword evidence="2" id="KW-0813">Transport</keyword>
<dbReference type="STRING" id="521011.Mpal_0212"/>
<dbReference type="PROSITE" id="PS00211">
    <property type="entry name" value="ABC_TRANSPORTER_1"/>
    <property type="match status" value="1"/>
</dbReference>
<dbReference type="PROSITE" id="PS50893">
    <property type="entry name" value="ABC_TRANSPORTER_2"/>
    <property type="match status" value="1"/>
</dbReference>
<keyword evidence="4" id="KW-0547">Nucleotide-binding</keyword>
<dbReference type="KEGG" id="mpl:Mpal_0212"/>
<dbReference type="GeneID" id="7270597"/>
<evidence type="ECO:0000256" key="9">
    <source>
        <dbReference type="ARBA" id="ARBA00041133"/>
    </source>
</evidence>
<keyword evidence="3" id="KW-0500">Molybdenum</keyword>
<protein>
    <recommendedName>
        <fullName evidence="9">Molybdate/tungstate import ATP-binding protein WtpC</fullName>
        <ecNumber evidence="8">7.3.2.6</ecNumber>
    </recommendedName>
</protein>
<dbReference type="OrthoDB" id="18368at2157"/>
<evidence type="ECO:0000256" key="7">
    <source>
        <dbReference type="ARBA" id="ARBA00038781"/>
    </source>
</evidence>
<comment type="subcellular location">
    <subcellularLocation>
        <location evidence="1">Cell membrane</location>
        <topology evidence="1">Peripheral membrane protein</topology>
    </subcellularLocation>
</comment>
<evidence type="ECO:0000313" key="12">
    <source>
        <dbReference type="EMBL" id="ACL15598.1"/>
    </source>
</evidence>
<evidence type="ECO:0000313" key="13">
    <source>
        <dbReference type="Proteomes" id="UP000002457"/>
    </source>
</evidence>
<dbReference type="Proteomes" id="UP000002457">
    <property type="component" value="Chromosome"/>
</dbReference>
<proteinExistence type="inferred from homology"/>
<dbReference type="EMBL" id="CP001338">
    <property type="protein sequence ID" value="ACL15598.1"/>
    <property type="molecule type" value="Genomic_DNA"/>
</dbReference>
<evidence type="ECO:0000256" key="1">
    <source>
        <dbReference type="ARBA" id="ARBA00004202"/>
    </source>
</evidence>
<gene>
    <name evidence="12" type="ordered locus">Mpal_0212</name>
</gene>
<dbReference type="PANTHER" id="PTHR42781">
    <property type="entry name" value="SPERMIDINE/PUTRESCINE IMPORT ATP-BINDING PROTEIN POTA"/>
    <property type="match status" value="1"/>
</dbReference>
<dbReference type="eggNOG" id="arCOG00175">
    <property type="taxonomic scope" value="Archaea"/>
</dbReference>
<dbReference type="InterPro" id="IPR017871">
    <property type="entry name" value="ABC_transporter-like_CS"/>
</dbReference>
<keyword evidence="13" id="KW-1185">Reference proteome</keyword>
<dbReference type="InterPro" id="IPR003439">
    <property type="entry name" value="ABC_transporter-like_ATP-bd"/>
</dbReference>
<dbReference type="GO" id="GO:0016887">
    <property type="term" value="F:ATP hydrolysis activity"/>
    <property type="evidence" value="ECO:0007669"/>
    <property type="project" value="InterPro"/>
</dbReference>
<dbReference type="HOGENOM" id="CLU_000604_1_22_2"/>
<evidence type="ECO:0000259" key="11">
    <source>
        <dbReference type="PROSITE" id="PS50893"/>
    </source>
</evidence>
<comment type="similarity">
    <text evidence="6">Belongs to the ABC transporter superfamily. Sulfate/tungstate importer (TC 3.A.1.6) family.</text>
</comment>
<dbReference type="AlphaFoldDB" id="B8GJ25"/>
<dbReference type="SUPFAM" id="SSF52540">
    <property type="entry name" value="P-loop containing nucleoside triphosphate hydrolases"/>
    <property type="match status" value="1"/>
</dbReference>
<evidence type="ECO:0000256" key="3">
    <source>
        <dbReference type="ARBA" id="ARBA00022505"/>
    </source>
</evidence>
<dbReference type="GO" id="GO:0005524">
    <property type="term" value="F:ATP binding"/>
    <property type="evidence" value="ECO:0007669"/>
    <property type="project" value="UniProtKB-KW"/>
</dbReference>
<accession>B8GJ25</accession>
<feature type="domain" description="ABC transporter" evidence="11">
    <location>
        <begin position="1"/>
        <end position="235"/>
    </location>
</feature>
<dbReference type="InterPro" id="IPR003593">
    <property type="entry name" value="AAA+_ATPase"/>
</dbReference>
<evidence type="ECO:0000256" key="4">
    <source>
        <dbReference type="ARBA" id="ARBA00022741"/>
    </source>
</evidence>
<evidence type="ECO:0000256" key="5">
    <source>
        <dbReference type="ARBA" id="ARBA00022840"/>
    </source>
</evidence>
<keyword evidence="5" id="KW-0067">ATP-binding</keyword>
<evidence type="ECO:0000256" key="6">
    <source>
        <dbReference type="ARBA" id="ARBA00038307"/>
    </source>
</evidence>
<dbReference type="InterPro" id="IPR050093">
    <property type="entry name" value="ABC_SmlMolc_Importer"/>
</dbReference>
<dbReference type="Pfam" id="PF00005">
    <property type="entry name" value="ABC_tran"/>
    <property type="match status" value="1"/>
</dbReference>
<dbReference type="PANTHER" id="PTHR42781:SF4">
    <property type="entry name" value="SPERMIDINE_PUTRESCINE IMPORT ATP-BINDING PROTEIN POTA"/>
    <property type="match status" value="1"/>
</dbReference>
<dbReference type="Gene3D" id="3.40.50.300">
    <property type="entry name" value="P-loop containing nucleotide triphosphate hydrolases"/>
    <property type="match status" value="1"/>
</dbReference>
<evidence type="ECO:0000256" key="10">
    <source>
        <dbReference type="ARBA" id="ARBA00047936"/>
    </source>
</evidence>
<dbReference type="SMART" id="SM00382">
    <property type="entry name" value="AAA"/>
    <property type="match status" value="1"/>
</dbReference>
<dbReference type="EC" id="7.3.2.6" evidence="8"/>
<comment type="subunit">
    <text evidence="7">The complex is composed of two ATP-binding proteins (WtpC), two transmembrane proteins (WtpB) and a solute-binding protein (WtpA).</text>
</comment>